<protein>
    <submittedName>
        <fullName evidence="2">Putative cytidylate kinase</fullName>
    </submittedName>
</protein>
<accession>A0A347TMH9</accession>
<feature type="transmembrane region" description="Helical" evidence="1">
    <location>
        <begin position="12"/>
        <end position="33"/>
    </location>
</feature>
<name>A0A347TMH9_9BACT</name>
<keyword evidence="1" id="KW-1133">Transmembrane helix</keyword>
<gene>
    <name evidence="2" type="ORF">AMRN_2092</name>
</gene>
<dbReference type="Pfam" id="PF13189">
    <property type="entry name" value="Cytidylate_kin2"/>
    <property type="match status" value="1"/>
</dbReference>
<dbReference type="Pfam" id="PF19700">
    <property type="entry name" value="DUF6198"/>
    <property type="match status" value="1"/>
</dbReference>
<sequence>MILQKEKITNLIIRVLVFIIGLFIMALGVSLSVKADIGVSPISCVPYIYSLKFSLTIGELTIILNALFILVQMIILRKKYNIFQLVQLPAVIVFGYCIDMTMVLIENLYPSNYVEQLLLCLFACVVLAFGIFLVVKTRLTYLPLEGLVIVISQTFKKEFGKIKISMDSLMVVIGLISSYVFLYKLEGIREGSVIAALLIGTLIKFYSHKMPIFEKWFANKSPKETVVNNQDNKYNDTLVITISREFGSGGHEIGKYIAKHLGISFIDKQLIRLSAEQTGYTKEYIQENEQKLTNSLIYDLYEQNYAYVNDELPPEDAIFLVQSKIIRELCAKKSCVIVGRCANFILKDHPNCINIFIHANDEYRIEKINKDYGVKPPFTKHDLVVSDEQRANYSIHFTNKDWRDVRNYHFAIDSSLYGSKQSAKKLIKLINGDIK</sequence>
<dbReference type="PANTHER" id="PTHR40078:SF1">
    <property type="entry name" value="INTEGRAL MEMBRANE PROTEIN"/>
    <property type="match status" value="1"/>
</dbReference>
<dbReference type="PANTHER" id="PTHR40078">
    <property type="entry name" value="INTEGRAL MEMBRANE PROTEIN-RELATED"/>
    <property type="match status" value="1"/>
</dbReference>
<evidence type="ECO:0000313" key="2">
    <source>
        <dbReference type="EMBL" id="AXX87807.1"/>
    </source>
</evidence>
<dbReference type="InterPro" id="IPR027417">
    <property type="entry name" value="P-loop_NTPase"/>
</dbReference>
<dbReference type="Proteomes" id="UP000264693">
    <property type="component" value="Chromosome"/>
</dbReference>
<keyword evidence="1" id="KW-0472">Membrane</keyword>
<proteinExistence type="predicted"/>
<keyword evidence="1" id="KW-0812">Transmembrane</keyword>
<reference evidence="2 3" key="1">
    <citation type="submission" date="2018-08" db="EMBL/GenBank/DDBJ databases">
        <title>Complete genome of the Arcobacter marinus type strain JCM 15502.</title>
        <authorList>
            <person name="Miller W.G."/>
            <person name="Yee E."/>
            <person name="Huynh S."/>
            <person name="Parker C.T."/>
        </authorList>
    </citation>
    <scope>NUCLEOTIDE SEQUENCE [LARGE SCALE GENOMIC DNA]</scope>
    <source>
        <strain evidence="2 3">JCM 15502</strain>
    </source>
</reference>
<evidence type="ECO:0000313" key="3">
    <source>
        <dbReference type="Proteomes" id="UP000264693"/>
    </source>
</evidence>
<feature type="transmembrane region" description="Helical" evidence="1">
    <location>
        <begin position="164"/>
        <end position="182"/>
    </location>
</feature>
<dbReference type="RefSeq" id="WP_196778508.1">
    <property type="nucleotide sequence ID" value="NZ_CP032101.1"/>
</dbReference>
<keyword evidence="2" id="KW-0418">Kinase</keyword>
<dbReference type="SUPFAM" id="SSF52540">
    <property type="entry name" value="P-loop containing nucleoside triphosphate hydrolases"/>
    <property type="match status" value="1"/>
</dbReference>
<dbReference type="EMBL" id="CP032101">
    <property type="protein sequence ID" value="AXX87807.1"/>
    <property type="molecule type" value="Genomic_DNA"/>
</dbReference>
<dbReference type="Gene3D" id="3.40.50.300">
    <property type="entry name" value="P-loop containing nucleotide triphosphate hydrolases"/>
    <property type="match status" value="1"/>
</dbReference>
<dbReference type="KEGG" id="amar:AMRN_2092"/>
<dbReference type="AlphaFoldDB" id="A0A347TMH9"/>
<organism evidence="2 3">
    <name type="scientific">Malaciobacter marinus</name>
    <dbReference type="NCBI Taxonomy" id="505249"/>
    <lineage>
        <taxon>Bacteria</taxon>
        <taxon>Pseudomonadati</taxon>
        <taxon>Campylobacterota</taxon>
        <taxon>Epsilonproteobacteria</taxon>
        <taxon>Campylobacterales</taxon>
        <taxon>Arcobacteraceae</taxon>
        <taxon>Malaciobacter</taxon>
    </lineage>
</organism>
<feature type="transmembrane region" description="Helical" evidence="1">
    <location>
        <begin position="116"/>
        <end position="135"/>
    </location>
</feature>
<feature type="transmembrane region" description="Helical" evidence="1">
    <location>
        <begin position="88"/>
        <end position="110"/>
    </location>
</feature>
<evidence type="ECO:0000256" key="1">
    <source>
        <dbReference type="SAM" id="Phobius"/>
    </source>
</evidence>
<dbReference type="GO" id="GO:0016301">
    <property type="term" value="F:kinase activity"/>
    <property type="evidence" value="ECO:0007669"/>
    <property type="project" value="UniProtKB-KW"/>
</dbReference>
<feature type="transmembrane region" description="Helical" evidence="1">
    <location>
        <begin position="53"/>
        <end position="76"/>
    </location>
</feature>
<dbReference type="InterPro" id="IPR038750">
    <property type="entry name" value="YczE/YyaS-like"/>
</dbReference>
<keyword evidence="2" id="KW-0808">Transferase</keyword>